<feature type="transmembrane region" description="Helical" evidence="3">
    <location>
        <begin position="52"/>
        <end position="70"/>
    </location>
</feature>
<protein>
    <recommendedName>
        <fullName evidence="4">OmpA-like domain-containing protein</fullName>
    </recommendedName>
</protein>
<name>A0A2H3P3P7_9BACT</name>
<keyword evidence="1 3" id="KW-0472">Membrane</keyword>
<evidence type="ECO:0000256" key="2">
    <source>
        <dbReference type="SAM" id="Coils"/>
    </source>
</evidence>
<dbReference type="Pfam" id="PF00691">
    <property type="entry name" value="OmpA"/>
    <property type="match status" value="1"/>
</dbReference>
<keyword evidence="3" id="KW-1133">Transmembrane helix</keyword>
<evidence type="ECO:0000313" key="6">
    <source>
        <dbReference type="Proteomes" id="UP000221024"/>
    </source>
</evidence>
<dbReference type="AlphaFoldDB" id="A0A2H3P3P7"/>
<comment type="caution">
    <text evidence="5">The sequence shown here is derived from an EMBL/GenBank/DDBJ whole genome shotgun (WGS) entry which is preliminary data.</text>
</comment>
<dbReference type="PANTHER" id="PTHR30329">
    <property type="entry name" value="STATOR ELEMENT OF FLAGELLAR MOTOR COMPLEX"/>
    <property type="match status" value="1"/>
</dbReference>
<feature type="coiled-coil region" evidence="2">
    <location>
        <begin position="84"/>
        <end position="111"/>
    </location>
</feature>
<dbReference type="EMBL" id="PDEP01000002">
    <property type="protein sequence ID" value="PEN08892.1"/>
    <property type="molecule type" value="Genomic_DNA"/>
</dbReference>
<keyword evidence="3" id="KW-0812">Transmembrane</keyword>
<evidence type="ECO:0000259" key="4">
    <source>
        <dbReference type="PROSITE" id="PS51123"/>
    </source>
</evidence>
<reference evidence="5 6" key="1">
    <citation type="submission" date="2017-10" db="EMBL/GenBank/DDBJ databases">
        <title>Draft genome of Longimonas halophila.</title>
        <authorList>
            <person name="Goh K.M."/>
            <person name="Shamsir M.S."/>
            <person name="Lim S.W."/>
        </authorList>
    </citation>
    <scope>NUCLEOTIDE SEQUENCE [LARGE SCALE GENOMIC DNA]</scope>
    <source>
        <strain evidence="5 6">KCTC 42399</strain>
    </source>
</reference>
<dbReference type="InterPro" id="IPR036737">
    <property type="entry name" value="OmpA-like_sf"/>
</dbReference>
<gene>
    <name evidence="5" type="ORF">CRI93_03860</name>
</gene>
<dbReference type="Gene3D" id="3.30.1330.60">
    <property type="entry name" value="OmpA-like domain"/>
    <property type="match status" value="1"/>
</dbReference>
<proteinExistence type="predicted"/>
<dbReference type="InterPro" id="IPR050330">
    <property type="entry name" value="Bact_OuterMem_StrucFunc"/>
</dbReference>
<dbReference type="Proteomes" id="UP000221024">
    <property type="component" value="Unassembled WGS sequence"/>
</dbReference>
<dbReference type="CDD" id="cd07185">
    <property type="entry name" value="OmpA_C-like"/>
    <property type="match status" value="1"/>
</dbReference>
<evidence type="ECO:0000256" key="1">
    <source>
        <dbReference type="PROSITE-ProRule" id="PRU00473"/>
    </source>
</evidence>
<dbReference type="OrthoDB" id="9815217at2"/>
<accession>A0A2H3P3P7</accession>
<keyword evidence="6" id="KW-1185">Reference proteome</keyword>
<evidence type="ECO:0000256" key="3">
    <source>
        <dbReference type="SAM" id="Phobius"/>
    </source>
</evidence>
<dbReference type="PROSITE" id="PS51123">
    <property type="entry name" value="OMPA_2"/>
    <property type="match status" value="1"/>
</dbReference>
<dbReference type="SUPFAM" id="SSF103088">
    <property type="entry name" value="OmpA-like"/>
    <property type="match status" value="1"/>
</dbReference>
<dbReference type="PANTHER" id="PTHR30329:SF21">
    <property type="entry name" value="LIPOPROTEIN YIAD-RELATED"/>
    <property type="match status" value="1"/>
</dbReference>
<dbReference type="InterPro" id="IPR006665">
    <property type="entry name" value="OmpA-like"/>
</dbReference>
<organism evidence="5 6">
    <name type="scientific">Longimonas halophila</name>
    <dbReference type="NCBI Taxonomy" id="1469170"/>
    <lineage>
        <taxon>Bacteria</taxon>
        <taxon>Pseudomonadati</taxon>
        <taxon>Rhodothermota</taxon>
        <taxon>Rhodothermia</taxon>
        <taxon>Rhodothermales</taxon>
        <taxon>Salisaetaceae</taxon>
        <taxon>Longimonas</taxon>
    </lineage>
</organism>
<dbReference type="GO" id="GO:0016020">
    <property type="term" value="C:membrane"/>
    <property type="evidence" value="ECO:0007669"/>
    <property type="project" value="UniProtKB-UniRule"/>
</dbReference>
<evidence type="ECO:0000313" key="5">
    <source>
        <dbReference type="EMBL" id="PEN08892.1"/>
    </source>
</evidence>
<keyword evidence="2" id="KW-0175">Coiled coil</keyword>
<sequence>MRRCAATWKPWHPGLRICILRNRYALPFLMHVCIMDTTHRAPSVLTTAVPRGLSALLLALVLALGLFVMGCGSDEDSTAQADRIEALASENETLQSQLAAARDSVAALRNQVSGADMVQLGNAIRFPSGSAWIPDQGRRTLDSLATILERDYDSRNFRIKGFTDNRPIGPSLTDTYPSNWYLSANRAAAVAHYLDTEHDIRSRTLEIGAFGPQNPVASNETAQGRRLNRRVEIQVAE</sequence>
<feature type="domain" description="OmpA-like" evidence="4">
    <location>
        <begin position="113"/>
        <end position="237"/>
    </location>
</feature>